<dbReference type="NCBIfam" id="TIGR03309">
    <property type="entry name" value="matur_yqeB"/>
    <property type="match status" value="1"/>
</dbReference>
<dbReference type="Gene3D" id="3.40.630.10">
    <property type="entry name" value="Zn peptidases"/>
    <property type="match status" value="1"/>
</dbReference>
<dbReference type="Gene3D" id="3.40.50.720">
    <property type="entry name" value="NAD(P)-binding Rossmann-like Domain"/>
    <property type="match status" value="1"/>
</dbReference>
<evidence type="ECO:0000259" key="2">
    <source>
        <dbReference type="Pfam" id="PF13478"/>
    </source>
</evidence>
<reference evidence="3 4" key="1">
    <citation type="submission" date="2019-07" db="EMBL/GenBank/DDBJ databases">
        <title>Shewanella sp. YLB-06 whole genomic sequence.</title>
        <authorList>
            <person name="Yu L."/>
        </authorList>
    </citation>
    <scope>NUCLEOTIDE SEQUENCE [LARGE SCALE GENOMIC DNA]</scope>
    <source>
        <strain evidence="3 4">YLB-06</strain>
    </source>
</reference>
<gene>
    <name evidence="3" type="ORF">FM037_08580</name>
</gene>
<protein>
    <submittedName>
        <fullName evidence="3">EF2563 family selenium-dependent molybdenum hydroxylase system protein</fullName>
    </submittedName>
</protein>
<dbReference type="RefSeq" id="WP_144045655.1">
    <property type="nucleotide sequence ID" value="NZ_CP041614.1"/>
</dbReference>
<accession>A0ABX5WW04</accession>
<dbReference type="PANTHER" id="PTHR30388">
    <property type="entry name" value="ALDEHYDE OXIDOREDUCTASE MOLYBDENUM COFACTOR ASSEMBLY PROTEIN"/>
    <property type="match status" value="1"/>
</dbReference>
<dbReference type="InterPro" id="IPR027051">
    <property type="entry name" value="XdhC_Rossmann_dom"/>
</dbReference>
<dbReference type="InterPro" id="IPR003777">
    <property type="entry name" value="XdhC_CoxI"/>
</dbReference>
<dbReference type="Proteomes" id="UP000315947">
    <property type="component" value="Chromosome"/>
</dbReference>
<evidence type="ECO:0000313" key="4">
    <source>
        <dbReference type="Proteomes" id="UP000315947"/>
    </source>
</evidence>
<keyword evidence="4" id="KW-1185">Reference proteome</keyword>
<organism evidence="3 4">
    <name type="scientific">Shewanella psychropiezotolerans</name>
    <dbReference type="NCBI Taxonomy" id="2593655"/>
    <lineage>
        <taxon>Bacteria</taxon>
        <taxon>Pseudomonadati</taxon>
        <taxon>Pseudomonadota</taxon>
        <taxon>Gammaproteobacteria</taxon>
        <taxon>Alteromonadales</taxon>
        <taxon>Shewanellaceae</taxon>
        <taxon>Shewanella</taxon>
    </lineage>
</organism>
<evidence type="ECO:0000313" key="3">
    <source>
        <dbReference type="EMBL" id="QDO83276.1"/>
    </source>
</evidence>
<sequence>MNIFAHAAELEELNIPFALANILETSGSAPRHQGQMIIKADGTTLGTIGGGMIERYVIEQAIEAIQQRDPRVVKGRMTRTGPDSMDMDCGGTMSIHIDVFGLKAPLILIGAGHVNQAVAQAAHVLGFDITVVDTYADSLAEENFPRGCKQVFAETMEQAIDKLTITDQTYLVIASNHEDKDAITKIIKQETKYIGLLASKRKLQTLFSHLKNIGISDERVQAVYSPIGFSIGAETPEELAVSIMGEILKVKNGAAGGLMKDDPRINRKRLVLIRGAGDIATGVAIRLHNVGFKVVMTDIAKPEVIRRSVSFAQCLFDDTATVEGITAQKANSYNSIFKLIDKGMIPVLVDEECKTAAKLQPNFVVDAILAKRNLGTTKALAPHTVALGPGFMAGVDCDAVIETNRGHHLGRIIYQGETAPNTGIPGNIGGYTHQRVLRAPEAGTMRCHVSLGDIVKEGELIAQVNDTPVIAPMSGKVRGLLNEGLEVHQGLKIGDIDPRGDKADHLSVSDKARAIGGSVLEALLHLDMRSI</sequence>
<dbReference type="InterPro" id="IPR017695">
    <property type="entry name" value="Se-dep_Mo_hydrolase_YqeB"/>
</dbReference>
<name>A0ABX5WW04_9GAMM</name>
<evidence type="ECO:0000259" key="1">
    <source>
        <dbReference type="Pfam" id="PF02625"/>
    </source>
</evidence>
<dbReference type="Pfam" id="PF02625">
    <property type="entry name" value="XdhC_CoxI"/>
    <property type="match status" value="1"/>
</dbReference>
<dbReference type="Pfam" id="PF13478">
    <property type="entry name" value="XdhC_C"/>
    <property type="match status" value="1"/>
</dbReference>
<dbReference type="InterPro" id="IPR052698">
    <property type="entry name" value="MoCofactor_Util/Proc"/>
</dbReference>
<proteinExistence type="predicted"/>
<feature type="domain" description="XdhC Rossmann" evidence="2">
    <location>
        <begin position="106"/>
        <end position="247"/>
    </location>
</feature>
<dbReference type="EMBL" id="CP041614">
    <property type="protein sequence ID" value="QDO83276.1"/>
    <property type="molecule type" value="Genomic_DNA"/>
</dbReference>
<dbReference type="PANTHER" id="PTHR30388:SF6">
    <property type="entry name" value="XANTHINE DEHYDROGENASE SUBUNIT A-RELATED"/>
    <property type="match status" value="1"/>
</dbReference>
<feature type="domain" description="XdhC- CoxI" evidence="1">
    <location>
        <begin position="14"/>
        <end position="73"/>
    </location>
</feature>